<feature type="transmembrane region" description="Helical" evidence="9">
    <location>
        <begin position="824"/>
        <end position="845"/>
    </location>
</feature>
<dbReference type="EMBL" id="OC918923">
    <property type="protein sequence ID" value="CAD7650373.1"/>
    <property type="molecule type" value="Genomic_DNA"/>
</dbReference>
<feature type="transmembrane region" description="Helical" evidence="9">
    <location>
        <begin position="1071"/>
        <end position="1094"/>
    </location>
</feature>
<keyword evidence="7 9" id="KW-1133">Transmembrane helix</keyword>
<dbReference type="InterPro" id="IPR036640">
    <property type="entry name" value="ABC1_TM_sf"/>
</dbReference>
<feature type="transmembrane region" description="Helical" evidence="9">
    <location>
        <begin position="990"/>
        <end position="1006"/>
    </location>
</feature>
<dbReference type="GO" id="GO:0140359">
    <property type="term" value="F:ABC-type transporter activity"/>
    <property type="evidence" value="ECO:0007669"/>
    <property type="project" value="InterPro"/>
</dbReference>
<comment type="subcellular location">
    <subcellularLocation>
        <location evidence="1">Membrane</location>
        <topology evidence="1">Multi-pass membrane protein</topology>
    </subcellularLocation>
</comment>
<sequence>MCAGGVVGASFLTTTCQHPASLMGLRLATKLRVTWCTLMYKKAIKLKPSAFGETTVGQILNLMSNDVSRFDACIIGIYICYLYIGWVSFIGLVILLLFIPFNSIISRIFLAIRTKVATLSDNRIRLMSEIIRGIRVIKMYAWERHFANMLSEARSKEMTQIKWATLLKGVNFSISLMAARVILFTIFIVHVSAGHHLEAEGVFVTMAIFNTLRHTMTGLFPIAVSYGSELYVSCGRVQRFLLLEEIDVKAVDYNKEIIHNNNDSQNESGGNPNTIQVDSMSAKWNSDSDIETIKNISLSVKRGELLAVIGPVGAGKSSFLMSLMNEIEVTAGAVDVTGDIAYASQESWTFNASILQNILFGKPYDSRKFREVMSVCAMERDLKLFPFGEKTLVGERGVSLSGGQKARLTLARALYNDADIYLLDDPLSAVDSEVAKHIFEKCITEYLKTKTVVLVTHQIHFIKKATKILVLKEGRPLAFGSYDQLCESGVDFISLISEEKSVNEQKVETIHEDILKINRKRTISTLSLTKTESDSDLNDPKIDDESKATGSVPGRVYWDYMRAGAGPFLLTTTILSTLVSQALFHYSDIWLTDWTNAEDRRDRDEDYDQTNNIIIYSVIIIVTFTTLIIRSATFFLMCVKASVKLHNSIFFKLMRAPVAFFDHNPVGRILNRFTKDVGIVDEQLPSCLYDLNLITTQIIGTVVVVALVNWYLTFPAILMIFLILQIRWLYIKTGRDLKRFENTVRSPLYNHMTTTLNGLPTIRAFRAEDMFQRQYYRYQDDHTATYVMCFCSSRALGVTMDWICVMYIGLVALFLMIFPEGLPGGSAGLALTMAIGMTNSTQWGVRQSAEVENQMTSVERIVEYSRLESEAPLETPTKPPPNWPQEGVIELRGVSLTYENSPKPTLIDLNCVIRGGEKVGIVGRTGAGKSSILSALFRTHECEGTILLDGVDTKQIGLHDLRRTVALLFVTTQIIGTVVVVALVNWYLTFPAILMIFLILQIRWLYIKTGRDLKRFENTVRSPLYNHMTTTLNGLPTIRAFRAEDMFQRQYYRYQDDHTATYVMCFCSARALGITMDWICVVYIGLVALFLMVFPEGLPGGSAGLALTMAIGMTNSTQWGVRQSAEVENQMTSVERIVEYSRLE</sequence>
<feature type="transmembrane region" description="Helical" evidence="9">
    <location>
        <begin position="75"/>
        <end position="99"/>
    </location>
</feature>
<dbReference type="SUPFAM" id="SSF52540">
    <property type="entry name" value="P-loop containing nucleoside triphosphate hydrolases"/>
    <property type="match status" value="2"/>
</dbReference>
<dbReference type="GO" id="GO:0016887">
    <property type="term" value="F:ATP hydrolysis activity"/>
    <property type="evidence" value="ECO:0007669"/>
    <property type="project" value="InterPro"/>
</dbReference>
<dbReference type="GO" id="GO:0016020">
    <property type="term" value="C:membrane"/>
    <property type="evidence" value="ECO:0007669"/>
    <property type="project" value="UniProtKB-SubCell"/>
</dbReference>
<organism evidence="12">
    <name type="scientific">Oppiella nova</name>
    <dbReference type="NCBI Taxonomy" id="334625"/>
    <lineage>
        <taxon>Eukaryota</taxon>
        <taxon>Metazoa</taxon>
        <taxon>Ecdysozoa</taxon>
        <taxon>Arthropoda</taxon>
        <taxon>Chelicerata</taxon>
        <taxon>Arachnida</taxon>
        <taxon>Acari</taxon>
        <taxon>Acariformes</taxon>
        <taxon>Sarcoptiformes</taxon>
        <taxon>Oribatida</taxon>
        <taxon>Brachypylina</taxon>
        <taxon>Oppioidea</taxon>
        <taxon>Oppiidae</taxon>
        <taxon>Oppiella</taxon>
    </lineage>
</organism>
<comment type="similarity">
    <text evidence="2">Belongs to the ABC transporter superfamily. ABCC family. Conjugate transporter (TC 3.A.1.208) subfamily.</text>
</comment>
<evidence type="ECO:0000256" key="3">
    <source>
        <dbReference type="ARBA" id="ARBA00022448"/>
    </source>
</evidence>
<dbReference type="InterPro" id="IPR003593">
    <property type="entry name" value="AAA+_ATPase"/>
</dbReference>
<dbReference type="FunFam" id="3.40.50.300:FF:001726">
    <property type="entry name" value="Multidrug resistance-associated protein 4"/>
    <property type="match status" value="1"/>
</dbReference>
<dbReference type="Pfam" id="PF00664">
    <property type="entry name" value="ABC_membrane"/>
    <property type="match status" value="3"/>
</dbReference>
<evidence type="ECO:0000259" key="10">
    <source>
        <dbReference type="PROSITE" id="PS50893"/>
    </source>
</evidence>
<evidence type="ECO:0000259" key="11">
    <source>
        <dbReference type="PROSITE" id="PS50929"/>
    </source>
</evidence>
<evidence type="ECO:0000256" key="6">
    <source>
        <dbReference type="ARBA" id="ARBA00022840"/>
    </source>
</evidence>
<feature type="domain" description="ABC transmembrane type-1" evidence="11">
    <location>
        <begin position="1"/>
        <end position="228"/>
    </location>
</feature>
<feature type="transmembrane region" description="Helical" evidence="9">
    <location>
        <begin position="795"/>
        <end position="818"/>
    </location>
</feature>
<dbReference type="InterPro" id="IPR050173">
    <property type="entry name" value="ABC_transporter_C-like"/>
</dbReference>
<evidence type="ECO:0000256" key="9">
    <source>
        <dbReference type="SAM" id="Phobius"/>
    </source>
</evidence>
<dbReference type="InterPro" id="IPR044726">
    <property type="entry name" value="ABCC_6TM_D2"/>
</dbReference>
<accession>A0A7R9M165</accession>
<dbReference type="Gene3D" id="1.20.1560.10">
    <property type="entry name" value="ABC transporter type 1, transmembrane domain"/>
    <property type="match status" value="3"/>
</dbReference>
<dbReference type="InterPro" id="IPR017871">
    <property type="entry name" value="ABC_transporter-like_CS"/>
</dbReference>
<dbReference type="PANTHER" id="PTHR24223:SF456">
    <property type="entry name" value="MULTIDRUG RESISTANCE-ASSOCIATED PROTEIN LETHAL(2)03659"/>
    <property type="match status" value="1"/>
</dbReference>
<keyword evidence="6" id="KW-0067">ATP-binding</keyword>
<name>A0A7R9M165_9ACAR</name>
<evidence type="ECO:0000313" key="13">
    <source>
        <dbReference type="Proteomes" id="UP000728032"/>
    </source>
</evidence>
<dbReference type="Proteomes" id="UP000728032">
    <property type="component" value="Unassembled WGS sequence"/>
</dbReference>
<dbReference type="EMBL" id="CAJPVJ010004098">
    <property type="protein sequence ID" value="CAG2168290.1"/>
    <property type="molecule type" value="Genomic_DNA"/>
</dbReference>
<dbReference type="GO" id="GO:0005524">
    <property type="term" value="F:ATP binding"/>
    <property type="evidence" value="ECO:0007669"/>
    <property type="project" value="UniProtKB-KW"/>
</dbReference>
<feature type="domain" description="ABC transmembrane type-1" evidence="11">
    <location>
        <begin position="965"/>
        <end position="1129"/>
    </location>
</feature>
<keyword evidence="13" id="KW-1185">Reference proteome</keyword>
<dbReference type="PROSITE" id="PS50929">
    <property type="entry name" value="ABC_TM1F"/>
    <property type="match status" value="3"/>
</dbReference>
<dbReference type="Gene3D" id="3.40.50.300">
    <property type="entry name" value="P-loop containing nucleotide triphosphate hydrolases"/>
    <property type="match status" value="1"/>
</dbReference>
<dbReference type="InterPro" id="IPR011527">
    <property type="entry name" value="ABC1_TM_dom"/>
</dbReference>
<dbReference type="CDD" id="cd03250">
    <property type="entry name" value="ABCC_MRP_domain1"/>
    <property type="match status" value="1"/>
</dbReference>
<feature type="transmembrane region" description="Helical" evidence="9">
    <location>
        <begin position="166"/>
        <end position="189"/>
    </location>
</feature>
<dbReference type="PROSITE" id="PS00211">
    <property type="entry name" value="ABC_TRANSPORTER_1"/>
    <property type="match status" value="1"/>
</dbReference>
<dbReference type="InterPro" id="IPR003439">
    <property type="entry name" value="ABC_transporter-like_ATP-bd"/>
</dbReference>
<dbReference type="InterPro" id="IPR027417">
    <property type="entry name" value="P-loop_NTPase"/>
</dbReference>
<reference evidence="12" key="1">
    <citation type="submission" date="2020-11" db="EMBL/GenBank/DDBJ databases">
        <authorList>
            <person name="Tran Van P."/>
        </authorList>
    </citation>
    <scope>NUCLEOTIDE SEQUENCE</scope>
</reference>
<evidence type="ECO:0000256" key="1">
    <source>
        <dbReference type="ARBA" id="ARBA00004141"/>
    </source>
</evidence>
<dbReference type="Pfam" id="PF00005">
    <property type="entry name" value="ABC_tran"/>
    <property type="match status" value="1"/>
</dbReference>
<evidence type="ECO:0000256" key="2">
    <source>
        <dbReference type="ARBA" id="ARBA00009726"/>
    </source>
</evidence>
<evidence type="ECO:0000256" key="7">
    <source>
        <dbReference type="ARBA" id="ARBA00022989"/>
    </source>
</evidence>
<feature type="non-terminal residue" evidence="12">
    <location>
        <position position="1"/>
    </location>
</feature>
<dbReference type="PANTHER" id="PTHR24223">
    <property type="entry name" value="ATP-BINDING CASSETTE SUB-FAMILY C"/>
    <property type="match status" value="1"/>
</dbReference>
<keyword evidence="3" id="KW-0813">Transport</keyword>
<feature type="transmembrane region" description="Helical" evidence="9">
    <location>
        <begin position="964"/>
        <end position="984"/>
    </location>
</feature>
<dbReference type="OrthoDB" id="6500128at2759"/>
<dbReference type="AlphaFoldDB" id="A0A7R9M165"/>
<feature type="domain" description="ABC transmembrane type-1" evidence="11">
    <location>
        <begin position="569"/>
        <end position="853"/>
    </location>
</feature>
<proteinExistence type="inferred from homology"/>
<keyword evidence="4 9" id="KW-0812">Transmembrane</keyword>
<evidence type="ECO:0000313" key="12">
    <source>
        <dbReference type="EMBL" id="CAD7650373.1"/>
    </source>
</evidence>
<gene>
    <name evidence="12" type="ORF">ONB1V03_LOCUS7780</name>
</gene>
<dbReference type="FunFam" id="1.20.1560.10:FF:000014">
    <property type="entry name" value="Multidrug resistance-associated protein member 4"/>
    <property type="match status" value="1"/>
</dbReference>
<dbReference type="CDD" id="cd18580">
    <property type="entry name" value="ABC_6TM_ABCC_D2"/>
    <property type="match status" value="1"/>
</dbReference>
<evidence type="ECO:0000256" key="5">
    <source>
        <dbReference type="ARBA" id="ARBA00022741"/>
    </source>
</evidence>
<protein>
    <submittedName>
        <fullName evidence="12">Uncharacterized protein</fullName>
    </submittedName>
</protein>
<keyword evidence="8 9" id="KW-0472">Membrane</keyword>
<dbReference type="SMART" id="SM00382">
    <property type="entry name" value="AAA"/>
    <property type="match status" value="2"/>
</dbReference>
<keyword evidence="5" id="KW-0547">Nucleotide-binding</keyword>
<feature type="transmembrane region" description="Helical" evidence="9">
    <location>
        <begin position="613"/>
        <end position="639"/>
    </location>
</feature>
<dbReference type="SUPFAM" id="SSF90123">
    <property type="entry name" value="ABC transporter transmembrane region"/>
    <property type="match status" value="3"/>
</dbReference>
<dbReference type="PROSITE" id="PS50893">
    <property type="entry name" value="ABC_TRANSPORTER_2"/>
    <property type="match status" value="1"/>
</dbReference>
<feature type="domain" description="ABC transporter" evidence="10">
    <location>
        <begin position="275"/>
        <end position="498"/>
    </location>
</feature>
<evidence type="ECO:0000256" key="4">
    <source>
        <dbReference type="ARBA" id="ARBA00022692"/>
    </source>
</evidence>
<evidence type="ECO:0000256" key="8">
    <source>
        <dbReference type="ARBA" id="ARBA00023136"/>
    </source>
</evidence>